<dbReference type="PROSITE" id="PS00237">
    <property type="entry name" value="G_PROTEIN_RECEP_F1_1"/>
    <property type="match status" value="1"/>
</dbReference>
<dbReference type="Pfam" id="PF00001">
    <property type="entry name" value="7tm_1"/>
    <property type="match status" value="1"/>
</dbReference>
<evidence type="ECO:0000256" key="10">
    <source>
        <dbReference type="SAM" id="Phobius"/>
    </source>
</evidence>
<dbReference type="AlphaFoldDB" id="A0A9Q1BFE9"/>
<evidence type="ECO:0000313" key="13">
    <source>
        <dbReference type="Proteomes" id="UP001152320"/>
    </source>
</evidence>
<evidence type="ECO:0000313" key="12">
    <source>
        <dbReference type="EMBL" id="KAJ8024590.1"/>
    </source>
</evidence>
<dbReference type="PRINTS" id="PR00237">
    <property type="entry name" value="GPCRRHODOPSN"/>
</dbReference>
<evidence type="ECO:0000256" key="8">
    <source>
        <dbReference type="ARBA" id="ARBA00023224"/>
    </source>
</evidence>
<dbReference type="SUPFAM" id="SSF81321">
    <property type="entry name" value="Family A G protein-coupled receptor-like"/>
    <property type="match status" value="1"/>
</dbReference>
<reference evidence="12" key="1">
    <citation type="submission" date="2021-10" db="EMBL/GenBank/DDBJ databases">
        <title>Tropical sea cucumber genome reveals ecological adaptation and Cuvierian tubules defense mechanism.</title>
        <authorList>
            <person name="Chen T."/>
        </authorList>
    </citation>
    <scope>NUCLEOTIDE SEQUENCE</scope>
    <source>
        <strain evidence="12">Nanhai2018</strain>
        <tissue evidence="12">Muscle</tissue>
    </source>
</reference>
<dbReference type="GO" id="GO:0005886">
    <property type="term" value="C:plasma membrane"/>
    <property type="evidence" value="ECO:0007669"/>
    <property type="project" value="UniProtKB-SubCell"/>
</dbReference>
<evidence type="ECO:0000256" key="4">
    <source>
        <dbReference type="ARBA" id="ARBA00022989"/>
    </source>
</evidence>
<dbReference type="PANTHER" id="PTHR24228">
    <property type="entry name" value="B2 BRADYKININ RECEPTOR/ANGIOTENSIN II RECEPTOR"/>
    <property type="match status" value="1"/>
</dbReference>
<evidence type="ECO:0000256" key="7">
    <source>
        <dbReference type="ARBA" id="ARBA00023170"/>
    </source>
</evidence>
<keyword evidence="2" id="KW-1003">Cell membrane</keyword>
<evidence type="ECO:0000256" key="5">
    <source>
        <dbReference type="ARBA" id="ARBA00023040"/>
    </source>
</evidence>
<dbReference type="InterPro" id="IPR000276">
    <property type="entry name" value="GPCR_Rhodpsn"/>
</dbReference>
<keyword evidence="7 9" id="KW-0675">Receptor</keyword>
<name>A0A9Q1BFE9_HOLLE</name>
<keyword evidence="6 10" id="KW-0472">Membrane</keyword>
<dbReference type="Gene3D" id="1.20.1070.10">
    <property type="entry name" value="Rhodopsin 7-helix transmembrane proteins"/>
    <property type="match status" value="1"/>
</dbReference>
<keyword evidence="4 10" id="KW-1133">Transmembrane helix</keyword>
<evidence type="ECO:0000256" key="6">
    <source>
        <dbReference type="ARBA" id="ARBA00023136"/>
    </source>
</evidence>
<dbReference type="OrthoDB" id="10044919at2759"/>
<organism evidence="12 13">
    <name type="scientific">Holothuria leucospilota</name>
    <name type="common">Black long sea cucumber</name>
    <name type="synonym">Mertensiothuria leucospilota</name>
    <dbReference type="NCBI Taxonomy" id="206669"/>
    <lineage>
        <taxon>Eukaryota</taxon>
        <taxon>Metazoa</taxon>
        <taxon>Echinodermata</taxon>
        <taxon>Eleutherozoa</taxon>
        <taxon>Echinozoa</taxon>
        <taxon>Holothuroidea</taxon>
        <taxon>Aspidochirotacea</taxon>
        <taxon>Aspidochirotida</taxon>
        <taxon>Holothuriidae</taxon>
        <taxon>Holothuria</taxon>
    </lineage>
</organism>
<keyword evidence="5 9" id="KW-0297">G-protein coupled receptor</keyword>
<dbReference type="PANTHER" id="PTHR24228:SF72">
    <property type="entry name" value="G-PROTEIN COUPLED RECEPTORS FAMILY 1 PROFILE DOMAIN-CONTAINING PROTEIN"/>
    <property type="match status" value="1"/>
</dbReference>
<accession>A0A9Q1BFE9</accession>
<evidence type="ECO:0000259" key="11">
    <source>
        <dbReference type="PROSITE" id="PS50262"/>
    </source>
</evidence>
<proteinExistence type="inferred from homology"/>
<dbReference type="CDD" id="cd00637">
    <property type="entry name" value="7tm_classA_rhodopsin-like"/>
    <property type="match status" value="1"/>
</dbReference>
<keyword evidence="3 9" id="KW-0812">Transmembrane</keyword>
<dbReference type="GO" id="GO:0004930">
    <property type="term" value="F:G protein-coupled receptor activity"/>
    <property type="evidence" value="ECO:0007669"/>
    <property type="project" value="UniProtKB-KW"/>
</dbReference>
<feature type="transmembrane region" description="Helical" evidence="10">
    <location>
        <begin position="295"/>
        <end position="316"/>
    </location>
</feature>
<evidence type="ECO:0000256" key="9">
    <source>
        <dbReference type="RuleBase" id="RU000688"/>
    </source>
</evidence>
<feature type="transmembrane region" description="Helical" evidence="10">
    <location>
        <begin position="107"/>
        <end position="124"/>
    </location>
</feature>
<feature type="transmembrane region" description="Helical" evidence="10">
    <location>
        <begin position="269"/>
        <end position="289"/>
    </location>
</feature>
<sequence>MENETVLPDNFNTSLSTAEEISQSLRTADATILAVASIVGLLGNSLVFISFCLSRKIRSKTNIFVVNLSVADFLTCCFLPVIAWSLLVETDQIDSKMDTMCGFTTAAVQQLSGCSVLTLTAIAINRYILITKTLPTYKMVYDHKYMLIWLTVTWLFPFLPGIVPLLFGVGHLGFDKDLHACGAKTDNANSHLYDFIFVGILIPGPMLVTIFCYVRIYLYIANHNKHLKQNPAGTRKLRTFNSFRSLFKKCTKSHQPQISEPELDITQNLFLVVIAFIVFLSPQLVAEILDASPVVILHTSILVTVNSCVNPILYGFKHPVFKEVFKCIILCRWKAIPQPAFKWMRPLNSKSG</sequence>
<dbReference type="PROSITE" id="PS50262">
    <property type="entry name" value="G_PROTEIN_RECEP_F1_2"/>
    <property type="match status" value="1"/>
</dbReference>
<evidence type="ECO:0000256" key="1">
    <source>
        <dbReference type="ARBA" id="ARBA00004651"/>
    </source>
</evidence>
<comment type="subcellular location">
    <subcellularLocation>
        <location evidence="1">Cell membrane</location>
        <topology evidence="1">Multi-pass membrane protein</topology>
    </subcellularLocation>
</comment>
<evidence type="ECO:0000256" key="3">
    <source>
        <dbReference type="ARBA" id="ARBA00022692"/>
    </source>
</evidence>
<dbReference type="Proteomes" id="UP001152320">
    <property type="component" value="Chromosome 18"/>
</dbReference>
<comment type="caution">
    <text evidence="12">The sequence shown here is derived from an EMBL/GenBank/DDBJ whole genome shotgun (WGS) entry which is preliminary data.</text>
</comment>
<evidence type="ECO:0000256" key="2">
    <source>
        <dbReference type="ARBA" id="ARBA00022475"/>
    </source>
</evidence>
<keyword evidence="8 9" id="KW-0807">Transducer</keyword>
<keyword evidence="13" id="KW-1185">Reference proteome</keyword>
<dbReference type="InterPro" id="IPR017452">
    <property type="entry name" value="GPCR_Rhodpsn_7TM"/>
</dbReference>
<gene>
    <name evidence="12" type="ORF">HOLleu_34535</name>
</gene>
<feature type="transmembrane region" description="Helical" evidence="10">
    <location>
        <begin position="32"/>
        <end position="53"/>
    </location>
</feature>
<feature type="transmembrane region" description="Helical" evidence="10">
    <location>
        <begin position="145"/>
        <end position="167"/>
    </location>
</feature>
<feature type="domain" description="G-protein coupled receptors family 1 profile" evidence="11">
    <location>
        <begin position="43"/>
        <end position="314"/>
    </location>
</feature>
<comment type="similarity">
    <text evidence="9">Belongs to the G-protein coupled receptor 1 family.</text>
</comment>
<protein>
    <submittedName>
        <fullName evidence="12">Melatonin receptor type 1C</fullName>
    </submittedName>
</protein>
<feature type="transmembrane region" description="Helical" evidence="10">
    <location>
        <begin position="65"/>
        <end position="87"/>
    </location>
</feature>
<dbReference type="EMBL" id="JAIZAY010000018">
    <property type="protein sequence ID" value="KAJ8024590.1"/>
    <property type="molecule type" value="Genomic_DNA"/>
</dbReference>
<feature type="transmembrane region" description="Helical" evidence="10">
    <location>
        <begin position="195"/>
        <end position="218"/>
    </location>
</feature>